<dbReference type="RefSeq" id="XP_016625502.1">
    <property type="nucleotide sequence ID" value="XM_016758253.1"/>
</dbReference>
<dbReference type="Proteomes" id="UP000053789">
    <property type="component" value="Unassembled WGS sequence"/>
</dbReference>
<dbReference type="EMBL" id="KN846980">
    <property type="protein sequence ID" value="KIW98833.1"/>
    <property type="molecule type" value="Genomic_DNA"/>
</dbReference>
<dbReference type="GeneID" id="27693424"/>
<dbReference type="VEuPathDB" id="FungiDB:Z519_00496"/>
<feature type="chain" id="PRO_5002255014" evidence="1">
    <location>
        <begin position="20"/>
        <end position="121"/>
    </location>
</feature>
<proteinExistence type="predicted"/>
<evidence type="ECO:0000313" key="3">
    <source>
        <dbReference type="Proteomes" id="UP000053789"/>
    </source>
</evidence>
<evidence type="ECO:0000313" key="2">
    <source>
        <dbReference type="EMBL" id="KIW98833.1"/>
    </source>
</evidence>
<protein>
    <submittedName>
        <fullName evidence="2">Uncharacterized protein</fullName>
    </submittedName>
</protein>
<dbReference type="OrthoDB" id="4161627at2759"/>
<organism evidence="2 3">
    <name type="scientific">Cladophialophora bantiana (strain ATCC 10958 / CBS 173.52 / CDC B-1940 / NIH 8579)</name>
    <name type="common">Xylohypha bantiana</name>
    <dbReference type="NCBI Taxonomy" id="1442370"/>
    <lineage>
        <taxon>Eukaryota</taxon>
        <taxon>Fungi</taxon>
        <taxon>Dikarya</taxon>
        <taxon>Ascomycota</taxon>
        <taxon>Pezizomycotina</taxon>
        <taxon>Eurotiomycetes</taxon>
        <taxon>Chaetothyriomycetidae</taxon>
        <taxon>Chaetothyriales</taxon>
        <taxon>Herpotrichiellaceae</taxon>
        <taxon>Cladophialophora</taxon>
    </lineage>
</organism>
<name>A0A0D2HZD9_CLAB1</name>
<keyword evidence="1" id="KW-0732">Signal</keyword>
<reference evidence="2" key="1">
    <citation type="submission" date="2015-01" db="EMBL/GenBank/DDBJ databases">
        <title>The Genome Sequence of Cladophialophora bantiana CBS 173.52.</title>
        <authorList>
            <consortium name="The Broad Institute Genomics Platform"/>
            <person name="Cuomo C."/>
            <person name="de Hoog S."/>
            <person name="Gorbushina A."/>
            <person name="Stielow B."/>
            <person name="Teixiera M."/>
            <person name="Abouelleil A."/>
            <person name="Chapman S.B."/>
            <person name="Priest M."/>
            <person name="Young S.K."/>
            <person name="Wortman J."/>
            <person name="Nusbaum C."/>
            <person name="Birren B."/>
        </authorList>
    </citation>
    <scope>NUCLEOTIDE SEQUENCE [LARGE SCALE GENOMIC DNA]</scope>
    <source>
        <strain evidence="2">CBS 173.52</strain>
    </source>
</reference>
<dbReference type="HOGENOM" id="CLU_2073163_0_0_1"/>
<accession>A0A0D2HZD9</accession>
<sequence length="121" mass="12654">MVFGLLAVLAWSTSTITQAQAPGMPILSTHTSALTKAAHCTTTAYTAPVIQGGPTSTYYSLTTYTSRVYDCHGCDTVVVIPYGHVFVEMTFTTTVTADLATTVTVPRCSPTPGPATMTGLS</sequence>
<keyword evidence="3" id="KW-1185">Reference proteome</keyword>
<dbReference type="AlphaFoldDB" id="A0A0D2HZD9"/>
<gene>
    <name evidence="2" type="ORF">Z519_00496</name>
</gene>
<evidence type="ECO:0000256" key="1">
    <source>
        <dbReference type="SAM" id="SignalP"/>
    </source>
</evidence>
<feature type="signal peptide" evidence="1">
    <location>
        <begin position="1"/>
        <end position="19"/>
    </location>
</feature>